<organism evidence="2 3">
    <name type="scientific">Didymella exigua CBS 183.55</name>
    <dbReference type="NCBI Taxonomy" id="1150837"/>
    <lineage>
        <taxon>Eukaryota</taxon>
        <taxon>Fungi</taxon>
        <taxon>Dikarya</taxon>
        <taxon>Ascomycota</taxon>
        <taxon>Pezizomycotina</taxon>
        <taxon>Dothideomycetes</taxon>
        <taxon>Pleosporomycetidae</taxon>
        <taxon>Pleosporales</taxon>
        <taxon>Pleosporineae</taxon>
        <taxon>Didymellaceae</taxon>
        <taxon>Didymella</taxon>
    </lineage>
</organism>
<feature type="compositionally biased region" description="Low complexity" evidence="1">
    <location>
        <begin position="109"/>
        <end position="121"/>
    </location>
</feature>
<feature type="region of interest" description="Disordered" evidence="1">
    <location>
        <begin position="62"/>
        <end position="81"/>
    </location>
</feature>
<protein>
    <submittedName>
        <fullName evidence="2">Uncharacterized protein</fullName>
    </submittedName>
</protein>
<dbReference type="GeneID" id="54346853"/>
<evidence type="ECO:0000313" key="2">
    <source>
        <dbReference type="EMBL" id="KAF1923494.1"/>
    </source>
</evidence>
<dbReference type="AlphaFoldDB" id="A0A6A5R919"/>
<accession>A0A6A5R919</accession>
<reference evidence="2" key="1">
    <citation type="journal article" date="2020" name="Stud. Mycol.">
        <title>101 Dothideomycetes genomes: a test case for predicting lifestyles and emergence of pathogens.</title>
        <authorList>
            <person name="Haridas S."/>
            <person name="Albert R."/>
            <person name="Binder M."/>
            <person name="Bloem J."/>
            <person name="Labutti K."/>
            <person name="Salamov A."/>
            <person name="Andreopoulos B."/>
            <person name="Baker S."/>
            <person name="Barry K."/>
            <person name="Bills G."/>
            <person name="Bluhm B."/>
            <person name="Cannon C."/>
            <person name="Castanera R."/>
            <person name="Culley D."/>
            <person name="Daum C."/>
            <person name="Ezra D."/>
            <person name="Gonzalez J."/>
            <person name="Henrissat B."/>
            <person name="Kuo A."/>
            <person name="Liang C."/>
            <person name="Lipzen A."/>
            <person name="Lutzoni F."/>
            <person name="Magnuson J."/>
            <person name="Mondo S."/>
            <person name="Nolan M."/>
            <person name="Ohm R."/>
            <person name="Pangilinan J."/>
            <person name="Park H.-J."/>
            <person name="Ramirez L."/>
            <person name="Alfaro M."/>
            <person name="Sun H."/>
            <person name="Tritt A."/>
            <person name="Yoshinaga Y."/>
            <person name="Zwiers L.-H."/>
            <person name="Turgeon B."/>
            <person name="Goodwin S."/>
            <person name="Spatafora J."/>
            <person name="Crous P."/>
            <person name="Grigoriev I."/>
        </authorList>
    </citation>
    <scope>NUCLEOTIDE SEQUENCE</scope>
    <source>
        <strain evidence="2">CBS 183.55</strain>
    </source>
</reference>
<feature type="region of interest" description="Disordered" evidence="1">
    <location>
        <begin position="100"/>
        <end position="204"/>
    </location>
</feature>
<evidence type="ECO:0000313" key="3">
    <source>
        <dbReference type="Proteomes" id="UP000800082"/>
    </source>
</evidence>
<feature type="compositionally biased region" description="Polar residues" evidence="1">
    <location>
        <begin position="153"/>
        <end position="194"/>
    </location>
</feature>
<feature type="compositionally biased region" description="Basic and acidic residues" evidence="1">
    <location>
        <begin position="62"/>
        <end position="74"/>
    </location>
</feature>
<evidence type="ECO:0000256" key="1">
    <source>
        <dbReference type="SAM" id="MobiDB-lite"/>
    </source>
</evidence>
<keyword evidence="3" id="KW-1185">Reference proteome</keyword>
<dbReference type="RefSeq" id="XP_033443747.1">
    <property type="nucleotide sequence ID" value="XM_033589206.1"/>
</dbReference>
<dbReference type="EMBL" id="ML979004">
    <property type="protein sequence ID" value="KAF1923494.1"/>
    <property type="molecule type" value="Genomic_DNA"/>
</dbReference>
<gene>
    <name evidence="2" type="ORF">M421DRAFT_311273</name>
</gene>
<feature type="region of interest" description="Disordered" evidence="1">
    <location>
        <begin position="1"/>
        <end position="45"/>
    </location>
</feature>
<name>A0A6A5R919_9PLEO</name>
<proteinExistence type="predicted"/>
<feature type="compositionally biased region" description="Low complexity" evidence="1">
    <location>
        <begin position="128"/>
        <end position="140"/>
    </location>
</feature>
<dbReference type="Proteomes" id="UP000800082">
    <property type="component" value="Unassembled WGS sequence"/>
</dbReference>
<sequence>MFEDIDITPTKTKKSKRTEPFRRVGSLHSALDSSGDEESSADEALAEAVEDLVTEAARWLRDEEDRERRRVEKVARRRRAATPLVVLSSSSATSTWSFIASNSSPLPVQSSLQTSTTASQTKRWKSIAQETATSTSASQTKRQKTVAQEETLRASSSDRATTPVSVGSETVRSKGKSNNGTGGATTLSKSTVAKKSSKRVCSIL</sequence>
<feature type="compositionally biased region" description="Acidic residues" evidence="1">
    <location>
        <begin position="34"/>
        <end position="45"/>
    </location>
</feature>